<reference evidence="12 13" key="1">
    <citation type="submission" date="2020-08" db="EMBL/GenBank/DDBJ databases">
        <title>Amycolatopsis sp. nov. DR6-1 isolated from Dendrobium heterocarpum.</title>
        <authorList>
            <person name="Tedsree N."/>
            <person name="Kuncharoen N."/>
            <person name="Likhitwitayawuid K."/>
            <person name="Tanasupawat S."/>
        </authorList>
    </citation>
    <scope>NUCLEOTIDE SEQUENCE [LARGE SCALE GENOMIC DNA]</scope>
    <source>
        <strain evidence="12 13">DR6-1</strain>
    </source>
</reference>
<evidence type="ECO:0000256" key="9">
    <source>
        <dbReference type="PIRSR" id="PIRSR001134-2"/>
    </source>
</evidence>
<dbReference type="AlphaFoldDB" id="A0A7W3VWG9"/>
<evidence type="ECO:0000256" key="2">
    <source>
        <dbReference type="ARBA" id="ARBA00022670"/>
    </source>
</evidence>
<evidence type="ECO:0000256" key="1">
    <source>
        <dbReference type="ARBA" id="ARBA00007664"/>
    </source>
</evidence>
<dbReference type="PIRSF" id="PIRSF001134">
    <property type="entry name" value="Streptogrisin"/>
    <property type="match status" value="1"/>
</dbReference>
<name>A0A7W3VWG9_9PSEU</name>
<organism evidence="12 13">
    <name type="scientific">Amycolatopsis dendrobii</name>
    <dbReference type="NCBI Taxonomy" id="2760662"/>
    <lineage>
        <taxon>Bacteria</taxon>
        <taxon>Bacillati</taxon>
        <taxon>Actinomycetota</taxon>
        <taxon>Actinomycetes</taxon>
        <taxon>Pseudonocardiales</taxon>
        <taxon>Pseudonocardiaceae</taxon>
        <taxon>Amycolatopsis</taxon>
    </lineage>
</organism>
<feature type="signal peptide" evidence="10">
    <location>
        <begin position="1"/>
        <end position="31"/>
    </location>
</feature>
<dbReference type="GO" id="GO:0005576">
    <property type="term" value="C:extracellular region"/>
    <property type="evidence" value="ECO:0007669"/>
    <property type="project" value="InterPro"/>
</dbReference>
<dbReference type="InterPro" id="IPR001316">
    <property type="entry name" value="Pept_S1A_streptogrisin"/>
</dbReference>
<dbReference type="InterPro" id="IPR043504">
    <property type="entry name" value="Peptidase_S1_PA_chymotrypsin"/>
</dbReference>
<evidence type="ECO:0000259" key="11">
    <source>
        <dbReference type="Pfam" id="PF02983"/>
    </source>
</evidence>
<dbReference type="SUPFAM" id="SSF50494">
    <property type="entry name" value="Trypsin-like serine proteases"/>
    <property type="match status" value="1"/>
</dbReference>
<dbReference type="InterPro" id="IPR009003">
    <property type="entry name" value="Peptidase_S1_PA"/>
</dbReference>
<evidence type="ECO:0000256" key="4">
    <source>
        <dbReference type="ARBA" id="ARBA00022801"/>
    </source>
</evidence>
<feature type="active site" description="Charge relay system" evidence="8">
    <location>
        <position position="314"/>
    </location>
</feature>
<proteinExistence type="inferred from homology"/>
<evidence type="ECO:0000256" key="8">
    <source>
        <dbReference type="PIRSR" id="PIRSR001134-1"/>
    </source>
</evidence>
<evidence type="ECO:0000313" key="13">
    <source>
        <dbReference type="Proteomes" id="UP000526734"/>
    </source>
</evidence>
<feature type="disulfide bond" evidence="9">
    <location>
        <begin position="308"/>
        <end position="335"/>
    </location>
</feature>
<gene>
    <name evidence="12" type="ORF">H4281_15395</name>
</gene>
<sequence length="358" mass="35822">MCMIPALSQRHGGRGGIAFAAAVLAAGSVFAASGVAAAQPSTAPLNARAATAMSASIAKSLGDRTVGSFYDQASSSLTVTVTDQAAADQVRAAGATPKFVKYRASQLKAVTAELARTASVPGTAWRVDPRTGQVLVTADSTVTGAKLAQVTNAVHRFGDKARFAKTKGKLRPLISGGDAIWGQGLRCSLGFNVHTSSGQPAILTAGHCGVATNDWWADQGNSQHIASTSGANFPGTDYSYATYDAGVDAPSAVNTGQQITAAGDATVGETVTRSGSTTGVHDGQVTGLNATVNYQEGSVSGLIDTTVCAEPGDSGGSLFDGATALGLTSGGSGDCNSGGETFFQPVPAALSAYGLVLP</sequence>
<dbReference type="GO" id="GO:0006508">
    <property type="term" value="P:proteolysis"/>
    <property type="evidence" value="ECO:0007669"/>
    <property type="project" value="UniProtKB-KW"/>
</dbReference>
<protein>
    <submittedName>
        <fullName evidence="12">S1 family peptidase</fullName>
    </submittedName>
</protein>
<keyword evidence="5" id="KW-0720">Serine protease</keyword>
<evidence type="ECO:0000256" key="5">
    <source>
        <dbReference type="ARBA" id="ARBA00022825"/>
    </source>
</evidence>
<comment type="caution">
    <text evidence="12">The sequence shown here is derived from an EMBL/GenBank/DDBJ whole genome shotgun (WGS) entry which is preliminary data.</text>
</comment>
<feature type="domain" description="Peptidase S1A alpha-lytic prodomain" evidence="11">
    <location>
        <begin position="104"/>
        <end position="155"/>
    </location>
</feature>
<evidence type="ECO:0000256" key="10">
    <source>
        <dbReference type="SAM" id="SignalP"/>
    </source>
</evidence>
<keyword evidence="6" id="KW-0865">Zymogen</keyword>
<accession>A0A7W3VWG9</accession>
<keyword evidence="3 10" id="KW-0732">Signal</keyword>
<feature type="active site" description="Charge relay system" evidence="8">
    <location>
        <position position="237"/>
    </location>
</feature>
<dbReference type="InterPro" id="IPR004236">
    <property type="entry name" value="Pept_S1_alpha_lytic"/>
</dbReference>
<evidence type="ECO:0000256" key="6">
    <source>
        <dbReference type="ARBA" id="ARBA00023145"/>
    </source>
</evidence>
<dbReference type="Pfam" id="PF02983">
    <property type="entry name" value="Pro_Al_protease"/>
    <property type="match status" value="1"/>
</dbReference>
<feature type="active site" description="Charge relay system" evidence="8">
    <location>
        <position position="207"/>
    </location>
</feature>
<dbReference type="CDD" id="cd21112">
    <property type="entry name" value="alphaLP-like"/>
    <property type="match status" value="1"/>
</dbReference>
<dbReference type="Proteomes" id="UP000526734">
    <property type="component" value="Unassembled WGS sequence"/>
</dbReference>
<dbReference type="EMBL" id="JACGZW010000005">
    <property type="protein sequence ID" value="MBB1154523.1"/>
    <property type="molecule type" value="Genomic_DNA"/>
</dbReference>
<feature type="disulfide bond" evidence="9">
    <location>
        <begin position="187"/>
        <end position="208"/>
    </location>
</feature>
<evidence type="ECO:0000256" key="3">
    <source>
        <dbReference type="ARBA" id="ARBA00022729"/>
    </source>
</evidence>
<feature type="chain" id="PRO_5030606908" evidence="10">
    <location>
        <begin position="32"/>
        <end position="358"/>
    </location>
</feature>
<evidence type="ECO:0000256" key="7">
    <source>
        <dbReference type="ARBA" id="ARBA00023157"/>
    </source>
</evidence>
<dbReference type="Gene3D" id="2.40.10.10">
    <property type="entry name" value="Trypsin-like serine proteases"/>
    <property type="match status" value="2"/>
</dbReference>
<dbReference type="PRINTS" id="PR00861">
    <property type="entry name" value="ALYTICPTASE"/>
</dbReference>
<dbReference type="GO" id="GO:0004252">
    <property type="term" value="F:serine-type endopeptidase activity"/>
    <property type="evidence" value="ECO:0007669"/>
    <property type="project" value="InterPro"/>
</dbReference>
<comment type="similarity">
    <text evidence="1">Belongs to the peptidase S1 family.</text>
</comment>
<keyword evidence="4" id="KW-0378">Hydrolase</keyword>
<keyword evidence="7 9" id="KW-1015">Disulfide bond</keyword>
<keyword evidence="2" id="KW-0645">Protease</keyword>
<evidence type="ECO:0000313" key="12">
    <source>
        <dbReference type="EMBL" id="MBB1154523.1"/>
    </source>
</evidence>
<keyword evidence="13" id="KW-1185">Reference proteome</keyword>